<dbReference type="InterPro" id="IPR054480">
    <property type="entry name" value="AHAS_small-like_ACT"/>
</dbReference>
<dbReference type="Pfam" id="PF10369">
    <property type="entry name" value="ALS_ss_C"/>
    <property type="match status" value="1"/>
</dbReference>
<comment type="pathway">
    <text evidence="1 8">Amino-acid biosynthesis; L-isoleucine biosynthesis; L-isoleucine from 2-oxobutanoate: step 1/4.</text>
</comment>
<evidence type="ECO:0000256" key="2">
    <source>
        <dbReference type="ARBA" id="ARBA00005025"/>
    </source>
</evidence>
<feature type="domain" description="ACT" evidence="9">
    <location>
        <begin position="4"/>
        <end position="78"/>
    </location>
</feature>
<comment type="function">
    <text evidence="8">Catalyzes the conversion of 2 pyruvate molecules into acetolactate in the first common step of the biosynthetic pathway of the branched-amino acids such as leucine, isoleucine, and valine.</text>
</comment>
<dbReference type="InterPro" id="IPR027271">
    <property type="entry name" value="Acetolactate_synth/TF_NikR_C"/>
</dbReference>
<protein>
    <recommendedName>
        <fullName evidence="8">Acetolactate synthase small subunit</fullName>
        <shortName evidence="8">AHAS</shortName>
        <shortName evidence="8">ALS</shortName>
        <ecNumber evidence="8">2.2.1.6</ecNumber>
    </recommendedName>
    <alternativeName>
        <fullName evidence="8">Acetohydroxy-acid synthase small subunit</fullName>
    </alternativeName>
</protein>
<name>A0A7T1F2A0_ATRLM</name>
<dbReference type="GO" id="GO:0009099">
    <property type="term" value="P:L-valine biosynthetic process"/>
    <property type="evidence" value="ECO:0007669"/>
    <property type="project" value="UniProtKB-UniRule"/>
</dbReference>
<dbReference type="GO" id="GO:1990610">
    <property type="term" value="F:acetolactate synthase regulator activity"/>
    <property type="evidence" value="ECO:0007669"/>
    <property type="project" value="UniProtKB-UniRule"/>
</dbReference>
<keyword evidence="5 8" id="KW-0028">Amino-acid biosynthesis</keyword>
<dbReference type="GO" id="GO:0003984">
    <property type="term" value="F:acetolactate synthase activity"/>
    <property type="evidence" value="ECO:0007669"/>
    <property type="project" value="UniProtKB-UniRule"/>
</dbReference>
<dbReference type="InterPro" id="IPR019455">
    <property type="entry name" value="Acetolactate_synth_ssu_C"/>
</dbReference>
<dbReference type="NCBIfam" id="TIGR00119">
    <property type="entry name" value="acolac_sm"/>
    <property type="match status" value="1"/>
</dbReference>
<keyword evidence="8 10" id="KW-0808">Transferase</keyword>
<keyword evidence="6 8" id="KW-0100">Branched-chain amino acid biosynthesis</keyword>
<evidence type="ECO:0000259" key="9">
    <source>
        <dbReference type="PROSITE" id="PS51671"/>
    </source>
</evidence>
<dbReference type="CDD" id="cd04878">
    <property type="entry name" value="ACT_AHAS"/>
    <property type="match status" value="1"/>
</dbReference>
<dbReference type="UniPathway" id="UPA00047">
    <property type="reaction ID" value="UER00055"/>
</dbReference>
<reference evidence="10 11" key="1">
    <citation type="journal article" date="2021" name="Nat. Commun.">
        <title>Isolation of a member of the candidate phylum Atribacteria reveals a unique cell membrane structure.</title>
        <authorList>
            <person name="Taiki K."/>
            <person name="Nobu M.K."/>
            <person name="Kusada H."/>
            <person name="Meng X.-Y."/>
            <person name="Hosoki N."/>
            <person name="Uematsu K."/>
            <person name="Yoshioka H."/>
            <person name="Kamagata Y."/>
            <person name="Tamaki H."/>
        </authorList>
    </citation>
    <scope>NUCLEOTIDE SEQUENCE [LARGE SCALE GENOMIC DNA]</scope>
    <source>
        <strain evidence="10 11">RT761</strain>
    </source>
</reference>
<dbReference type="NCBIfam" id="NF008864">
    <property type="entry name" value="PRK11895.1"/>
    <property type="match status" value="1"/>
</dbReference>
<dbReference type="PROSITE" id="PS51671">
    <property type="entry name" value="ACT"/>
    <property type="match status" value="1"/>
</dbReference>
<evidence type="ECO:0000256" key="5">
    <source>
        <dbReference type="ARBA" id="ARBA00022605"/>
    </source>
</evidence>
<dbReference type="GO" id="GO:0005829">
    <property type="term" value="C:cytosol"/>
    <property type="evidence" value="ECO:0007669"/>
    <property type="project" value="TreeGrafter"/>
</dbReference>
<dbReference type="EC" id="2.2.1.6" evidence="8"/>
<dbReference type="GO" id="GO:0009097">
    <property type="term" value="P:isoleucine biosynthetic process"/>
    <property type="evidence" value="ECO:0007669"/>
    <property type="project" value="UniProtKB-UniRule"/>
</dbReference>
<evidence type="ECO:0000256" key="8">
    <source>
        <dbReference type="RuleBase" id="RU368092"/>
    </source>
</evidence>
<comment type="subunit">
    <text evidence="4 8">Dimer of large and small chains.</text>
</comment>
<sequence>MQHIISVLVENKPRVLARVASLFARRGYNIESLAVGHTQDPDVSRITLVVRGDEDILEQITKQLYKLIEVIKVGDFTESSYVDRELSLIKVNAPSNLRGEIVQTAEIFRARIVDVSEKSLLIEVTGTSDKIDALEQLMKKYGIIEMTRTGKIALARGSQSL</sequence>
<dbReference type="PANTHER" id="PTHR30239">
    <property type="entry name" value="ACETOLACTATE SYNTHASE SMALL SUBUNIT"/>
    <property type="match status" value="1"/>
</dbReference>
<comment type="catalytic activity">
    <reaction evidence="7 8">
        <text>2 pyruvate + H(+) = (2S)-2-acetolactate + CO2</text>
        <dbReference type="Rhea" id="RHEA:25249"/>
        <dbReference type="ChEBI" id="CHEBI:15361"/>
        <dbReference type="ChEBI" id="CHEBI:15378"/>
        <dbReference type="ChEBI" id="CHEBI:16526"/>
        <dbReference type="ChEBI" id="CHEBI:58476"/>
        <dbReference type="EC" id="2.2.1.6"/>
    </reaction>
</comment>
<accession>A0A7T1F2A0</accession>
<evidence type="ECO:0000256" key="3">
    <source>
        <dbReference type="ARBA" id="ARBA00006341"/>
    </source>
</evidence>
<evidence type="ECO:0000313" key="11">
    <source>
        <dbReference type="Proteomes" id="UP000594463"/>
    </source>
</evidence>
<dbReference type="KEGG" id="alam:RT761_00765"/>
<dbReference type="InterPro" id="IPR002912">
    <property type="entry name" value="ACT_dom"/>
</dbReference>
<dbReference type="FunFam" id="3.30.70.260:FF:000001">
    <property type="entry name" value="Acetolactate synthase, small subunit"/>
    <property type="match status" value="1"/>
</dbReference>
<dbReference type="Gene3D" id="3.30.70.260">
    <property type="match status" value="1"/>
</dbReference>
<keyword evidence="11" id="KW-1185">Reference proteome</keyword>
<organism evidence="10 11">
    <name type="scientific">Atribacter laminatus</name>
    <dbReference type="NCBI Taxonomy" id="2847778"/>
    <lineage>
        <taxon>Bacteria</taxon>
        <taxon>Pseudomonadati</taxon>
        <taxon>Atribacterota</taxon>
        <taxon>Atribacteria</taxon>
        <taxon>Atribacterales</taxon>
        <taxon>Atribacteraceae</taxon>
        <taxon>Atribacter</taxon>
    </lineage>
</organism>
<gene>
    <name evidence="10" type="primary">ilvH</name>
    <name evidence="10" type="ORF">RT761_00765</name>
</gene>
<dbReference type="InterPro" id="IPR004789">
    <property type="entry name" value="Acetalactate_synth_ssu"/>
</dbReference>
<dbReference type="InterPro" id="IPR045865">
    <property type="entry name" value="ACT-like_dom_sf"/>
</dbReference>
<evidence type="ECO:0000256" key="7">
    <source>
        <dbReference type="ARBA" id="ARBA00048670"/>
    </source>
</evidence>
<evidence type="ECO:0000313" key="10">
    <source>
        <dbReference type="EMBL" id="QPM67562.1"/>
    </source>
</evidence>
<dbReference type="InterPro" id="IPR039557">
    <property type="entry name" value="AHAS_ACT"/>
</dbReference>
<dbReference type="Pfam" id="PF22629">
    <property type="entry name" value="ACT_AHAS_ss"/>
    <property type="match status" value="1"/>
</dbReference>
<dbReference type="SUPFAM" id="SSF55021">
    <property type="entry name" value="ACT-like"/>
    <property type="match status" value="2"/>
</dbReference>
<dbReference type="UniPathway" id="UPA00049">
    <property type="reaction ID" value="UER00059"/>
</dbReference>
<dbReference type="PANTHER" id="PTHR30239:SF0">
    <property type="entry name" value="ACETOLACTATE SYNTHASE SMALL SUBUNIT 1, CHLOROPLASTIC"/>
    <property type="match status" value="1"/>
</dbReference>
<evidence type="ECO:0000256" key="1">
    <source>
        <dbReference type="ARBA" id="ARBA00004974"/>
    </source>
</evidence>
<dbReference type="Proteomes" id="UP000594463">
    <property type="component" value="Chromosome"/>
</dbReference>
<dbReference type="Gene3D" id="3.30.70.1150">
    <property type="entry name" value="ACT-like. Chain A, domain 2"/>
    <property type="match status" value="1"/>
</dbReference>
<comment type="similarity">
    <text evidence="3 8">Belongs to the acetolactate synthase small subunit family.</text>
</comment>
<dbReference type="EMBL" id="CP065383">
    <property type="protein sequence ID" value="QPM67562.1"/>
    <property type="molecule type" value="Genomic_DNA"/>
</dbReference>
<evidence type="ECO:0000256" key="4">
    <source>
        <dbReference type="ARBA" id="ARBA00011744"/>
    </source>
</evidence>
<comment type="pathway">
    <text evidence="2 8">Amino-acid biosynthesis; L-valine biosynthesis; L-valine from pyruvate: step 1/4.</text>
</comment>
<dbReference type="RefSeq" id="WP_218112759.1">
    <property type="nucleotide sequence ID" value="NZ_CP065383.1"/>
</dbReference>
<proteinExistence type="inferred from homology"/>
<dbReference type="AlphaFoldDB" id="A0A7T1F2A0"/>
<dbReference type="FunFam" id="3.30.70.1150:FF:000001">
    <property type="entry name" value="Acetolactate synthase small subunit"/>
    <property type="match status" value="1"/>
</dbReference>
<evidence type="ECO:0000256" key="6">
    <source>
        <dbReference type="ARBA" id="ARBA00023304"/>
    </source>
</evidence>